<feature type="compositionally biased region" description="Low complexity" evidence="3">
    <location>
        <begin position="156"/>
        <end position="167"/>
    </location>
</feature>
<dbReference type="Proteomes" id="UP000816034">
    <property type="component" value="Unassembled WGS sequence"/>
</dbReference>
<evidence type="ECO:0000256" key="1">
    <source>
        <dbReference type="ARBA" id="ARBA00022741"/>
    </source>
</evidence>
<keyword evidence="2" id="KW-0342">GTP-binding</keyword>
<dbReference type="Gene3D" id="3.40.50.300">
    <property type="entry name" value="P-loop containing nucleotide triphosphate hydrolases"/>
    <property type="match status" value="1"/>
</dbReference>
<dbReference type="RefSeq" id="XP_044548912.1">
    <property type="nucleotide sequence ID" value="XM_044694224.1"/>
</dbReference>
<name>A0AA88GSA4_NAELO</name>
<dbReference type="InterPro" id="IPR001806">
    <property type="entry name" value="Small_GTPase"/>
</dbReference>
<comment type="caution">
    <text evidence="4">The sequence shown here is derived from an EMBL/GenBank/DDBJ whole genome shotgun (WGS) entry which is preliminary data.</text>
</comment>
<evidence type="ECO:0000313" key="4">
    <source>
        <dbReference type="EMBL" id="KAG2383233.1"/>
    </source>
</evidence>
<accession>A0AA88GSA4</accession>
<dbReference type="InterPro" id="IPR003578">
    <property type="entry name" value="Small_GTPase_Rho"/>
</dbReference>
<evidence type="ECO:0000313" key="5">
    <source>
        <dbReference type="Proteomes" id="UP000816034"/>
    </source>
</evidence>
<dbReference type="GO" id="GO:0005525">
    <property type="term" value="F:GTP binding"/>
    <property type="evidence" value="ECO:0007669"/>
    <property type="project" value="UniProtKB-KW"/>
</dbReference>
<dbReference type="GO" id="GO:0007264">
    <property type="term" value="P:small GTPase-mediated signal transduction"/>
    <property type="evidence" value="ECO:0007669"/>
    <property type="project" value="InterPro"/>
</dbReference>
<evidence type="ECO:0000256" key="2">
    <source>
        <dbReference type="ARBA" id="ARBA00023134"/>
    </source>
</evidence>
<dbReference type="EMBL" id="PYSW02000021">
    <property type="protein sequence ID" value="KAG2383233.1"/>
    <property type="molecule type" value="Genomic_DNA"/>
</dbReference>
<gene>
    <name evidence="4" type="ORF">C9374_004570</name>
</gene>
<dbReference type="GeneID" id="68097025"/>
<evidence type="ECO:0000256" key="3">
    <source>
        <dbReference type="SAM" id="MobiDB-lite"/>
    </source>
</evidence>
<sequence>MMQHEKLKICVIGNSKCGKTSLILSYLESDRELPHTTLDEITSKIIYQGHEISLTISDTNGSDDYDRYRTRVMYPHSDSDLRDDHRYISNTSHIVSRQEVRKLLIDSQLDPAAYMECSVYDQGVGVKEVFDKALELYFFRKSNNTWSHHHHKSSSHHINTTNSVHSSNMDKKKK</sequence>
<dbReference type="InterPro" id="IPR027417">
    <property type="entry name" value="P-loop_NTPase"/>
</dbReference>
<dbReference type="PANTHER" id="PTHR24072">
    <property type="entry name" value="RHO FAMILY GTPASE"/>
    <property type="match status" value="1"/>
</dbReference>
<dbReference type="SUPFAM" id="SSF52540">
    <property type="entry name" value="P-loop containing nucleoside triphosphate hydrolases"/>
    <property type="match status" value="1"/>
</dbReference>
<protein>
    <submittedName>
        <fullName evidence="4">Uncharacterized protein</fullName>
    </submittedName>
</protein>
<feature type="region of interest" description="Disordered" evidence="3">
    <location>
        <begin position="149"/>
        <end position="174"/>
    </location>
</feature>
<dbReference type="GO" id="GO:0003924">
    <property type="term" value="F:GTPase activity"/>
    <property type="evidence" value="ECO:0007669"/>
    <property type="project" value="InterPro"/>
</dbReference>
<proteinExistence type="predicted"/>
<dbReference type="PRINTS" id="PR00449">
    <property type="entry name" value="RASTRNSFRMNG"/>
</dbReference>
<keyword evidence="1" id="KW-0547">Nucleotide-binding</keyword>
<dbReference type="Pfam" id="PF00071">
    <property type="entry name" value="Ras"/>
    <property type="match status" value="1"/>
</dbReference>
<dbReference type="SMART" id="SM00174">
    <property type="entry name" value="RHO"/>
    <property type="match status" value="1"/>
</dbReference>
<organism evidence="4 5">
    <name type="scientific">Naegleria lovaniensis</name>
    <name type="common">Amoeba</name>
    <dbReference type="NCBI Taxonomy" id="51637"/>
    <lineage>
        <taxon>Eukaryota</taxon>
        <taxon>Discoba</taxon>
        <taxon>Heterolobosea</taxon>
        <taxon>Tetramitia</taxon>
        <taxon>Eutetramitia</taxon>
        <taxon>Vahlkampfiidae</taxon>
        <taxon>Naegleria</taxon>
    </lineage>
</organism>
<dbReference type="AlphaFoldDB" id="A0AA88GSA4"/>
<keyword evidence="5" id="KW-1185">Reference proteome</keyword>
<reference evidence="4 5" key="1">
    <citation type="journal article" date="2018" name="BMC Genomics">
        <title>The genome of Naegleria lovaniensis, the basis for a comparative approach to unravel pathogenicity factors of the human pathogenic amoeba N. fowleri.</title>
        <authorList>
            <person name="Liechti N."/>
            <person name="Schurch N."/>
            <person name="Bruggmann R."/>
            <person name="Wittwer M."/>
        </authorList>
    </citation>
    <scope>NUCLEOTIDE SEQUENCE [LARGE SCALE GENOMIC DNA]</scope>
    <source>
        <strain evidence="4 5">ATCC 30569</strain>
    </source>
</reference>